<feature type="compositionally biased region" description="Basic residues" evidence="6">
    <location>
        <begin position="163"/>
        <end position="173"/>
    </location>
</feature>
<protein>
    <submittedName>
        <fullName evidence="10">Uncharacterized protein</fullName>
    </submittedName>
</protein>
<dbReference type="InterPro" id="IPR007726">
    <property type="entry name" value="SS18_N"/>
</dbReference>
<feature type="region of interest" description="Disordered" evidence="6">
    <location>
        <begin position="1"/>
        <end position="23"/>
    </location>
</feature>
<evidence type="ECO:0000256" key="5">
    <source>
        <dbReference type="ARBA" id="ARBA00023242"/>
    </source>
</evidence>
<dbReference type="PROSITE" id="PS51293">
    <property type="entry name" value="SANT"/>
    <property type="match status" value="1"/>
</dbReference>
<feature type="region of interest" description="Disordered" evidence="6">
    <location>
        <begin position="155"/>
        <end position="178"/>
    </location>
</feature>
<keyword evidence="11" id="KW-1185">Reference proteome</keyword>
<feature type="domain" description="Myb-like" evidence="7">
    <location>
        <begin position="168"/>
        <end position="218"/>
    </location>
</feature>
<evidence type="ECO:0000256" key="4">
    <source>
        <dbReference type="ARBA" id="ARBA00023163"/>
    </source>
</evidence>
<evidence type="ECO:0000256" key="1">
    <source>
        <dbReference type="ARBA" id="ARBA00007945"/>
    </source>
</evidence>
<feature type="domain" description="HTH myb-type" evidence="9">
    <location>
        <begin position="168"/>
        <end position="222"/>
    </location>
</feature>
<dbReference type="InterPro" id="IPR001005">
    <property type="entry name" value="SANT/Myb"/>
</dbReference>
<sequence>MEKEYSQEYEESDNNRDPQLMPSAQENINPYMFEERHRMMPEYPDMRSMQSQAHSLRMMNPYQHQMVVPLNDLSSMLDENKKMLLSATRHSNSGDVEETIKELKGIHHNLIILANAADLQPNSRFVLKEQREYVSQKDLAYFNLKFPVQETIYGQNDSEKKKDSKKKKPRQIKRPWTEEEQTKFLEGLEKFKNNIKKISDHIGTRTISQVRSHLQKHKLKLEKHKKRTQESQKKDPSTTNHPTRGGE</sequence>
<dbReference type="InterPro" id="IPR006447">
    <property type="entry name" value="Myb_dom_plants"/>
</dbReference>
<dbReference type="PANTHER" id="PTHR12802">
    <property type="entry name" value="SWI/SNF COMPLEX-RELATED"/>
    <property type="match status" value="1"/>
</dbReference>
<keyword evidence="5" id="KW-0539">Nucleus</keyword>
<dbReference type="Pfam" id="PF00249">
    <property type="entry name" value="Myb_DNA-binding"/>
    <property type="match status" value="1"/>
</dbReference>
<evidence type="ECO:0000256" key="6">
    <source>
        <dbReference type="SAM" id="MobiDB-lite"/>
    </source>
</evidence>
<dbReference type="PROSITE" id="PS50090">
    <property type="entry name" value="MYB_LIKE"/>
    <property type="match status" value="1"/>
</dbReference>
<keyword evidence="4" id="KW-0804">Transcription</keyword>
<dbReference type="EMBL" id="CAMPGE010018539">
    <property type="protein sequence ID" value="CAI2376948.1"/>
    <property type="molecule type" value="Genomic_DNA"/>
</dbReference>
<dbReference type="InterPro" id="IPR017884">
    <property type="entry name" value="SANT_dom"/>
</dbReference>
<feature type="region of interest" description="Disordered" evidence="6">
    <location>
        <begin position="206"/>
        <end position="247"/>
    </location>
</feature>
<evidence type="ECO:0000259" key="8">
    <source>
        <dbReference type="PROSITE" id="PS51293"/>
    </source>
</evidence>
<feature type="domain" description="SANT" evidence="8">
    <location>
        <begin position="171"/>
        <end position="222"/>
    </location>
</feature>
<feature type="compositionally biased region" description="Basic residues" evidence="6">
    <location>
        <begin position="213"/>
        <end position="227"/>
    </location>
</feature>
<keyword evidence="3" id="KW-0238">DNA-binding</keyword>
<dbReference type="CDD" id="cd00167">
    <property type="entry name" value="SANT"/>
    <property type="match status" value="1"/>
</dbReference>
<name>A0AAD1XPY5_EUPCR</name>
<proteinExistence type="inferred from homology"/>
<dbReference type="PROSITE" id="PS51294">
    <property type="entry name" value="HTH_MYB"/>
    <property type="match status" value="1"/>
</dbReference>
<dbReference type="AlphaFoldDB" id="A0AAD1XPY5"/>
<evidence type="ECO:0000313" key="10">
    <source>
        <dbReference type="EMBL" id="CAI2376948.1"/>
    </source>
</evidence>
<dbReference type="InterPro" id="IPR009057">
    <property type="entry name" value="Homeodomain-like_sf"/>
</dbReference>
<dbReference type="Proteomes" id="UP001295684">
    <property type="component" value="Unassembled WGS sequence"/>
</dbReference>
<dbReference type="Pfam" id="PF05030">
    <property type="entry name" value="SSXT"/>
    <property type="match status" value="1"/>
</dbReference>
<dbReference type="NCBIfam" id="TIGR01557">
    <property type="entry name" value="myb_SHAQKYF"/>
    <property type="match status" value="1"/>
</dbReference>
<evidence type="ECO:0000259" key="9">
    <source>
        <dbReference type="PROSITE" id="PS51294"/>
    </source>
</evidence>
<organism evidence="10 11">
    <name type="scientific">Euplotes crassus</name>
    <dbReference type="NCBI Taxonomy" id="5936"/>
    <lineage>
        <taxon>Eukaryota</taxon>
        <taxon>Sar</taxon>
        <taxon>Alveolata</taxon>
        <taxon>Ciliophora</taxon>
        <taxon>Intramacronucleata</taxon>
        <taxon>Spirotrichea</taxon>
        <taxon>Hypotrichia</taxon>
        <taxon>Euplotida</taxon>
        <taxon>Euplotidae</taxon>
        <taxon>Moneuplotes</taxon>
    </lineage>
</organism>
<reference evidence="10" key="1">
    <citation type="submission" date="2023-07" db="EMBL/GenBank/DDBJ databases">
        <authorList>
            <consortium name="AG Swart"/>
            <person name="Singh M."/>
            <person name="Singh A."/>
            <person name="Seah K."/>
            <person name="Emmerich C."/>
        </authorList>
    </citation>
    <scope>NUCLEOTIDE SEQUENCE</scope>
    <source>
        <strain evidence="10">DP1</strain>
    </source>
</reference>
<evidence type="ECO:0000313" key="11">
    <source>
        <dbReference type="Proteomes" id="UP001295684"/>
    </source>
</evidence>
<dbReference type="InterPro" id="IPR017930">
    <property type="entry name" value="Myb_dom"/>
</dbReference>
<evidence type="ECO:0000259" key="7">
    <source>
        <dbReference type="PROSITE" id="PS50090"/>
    </source>
</evidence>
<dbReference type="SUPFAM" id="SSF46689">
    <property type="entry name" value="Homeodomain-like"/>
    <property type="match status" value="1"/>
</dbReference>
<dbReference type="SMART" id="SM00717">
    <property type="entry name" value="SANT"/>
    <property type="match status" value="1"/>
</dbReference>
<feature type="compositionally biased region" description="Polar residues" evidence="6">
    <location>
        <begin position="237"/>
        <end position="247"/>
    </location>
</feature>
<evidence type="ECO:0000256" key="2">
    <source>
        <dbReference type="ARBA" id="ARBA00023015"/>
    </source>
</evidence>
<keyword evidence="2" id="KW-0805">Transcription regulation</keyword>
<evidence type="ECO:0000256" key="3">
    <source>
        <dbReference type="ARBA" id="ARBA00023125"/>
    </source>
</evidence>
<dbReference type="Gene3D" id="1.10.10.60">
    <property type="entry name" value="Homeodomain-like"/>
    <property type="match status" value="1"/>
</dbReference>
<comment type="similarity">
    <text evidence="1">Belongs to the SS18 family.</text>
</comment>
<comment type="caution">
    <text evidence="10">The sequence shown here is derived from an EMBL/GenBank/DDBJ whole genome shotgun (WGS) entry which is preliminary data.</text>
</comment>
<accession>A0AAD1XPY5</accession>
<gene>
    <name evidence="10" type="ORF">ECRASSUSDP1_LOCUS18325</name>
</gene>
<dbReference type="GO" id="GO:0003677">
    <property type="term" value="F:DNA binding"/>
    <property type="evidence" value="ECO:0007669"/>
    <property type="project" value="UniProtKB-KW"/>
</dbReference>